<dbReference type="NCBIfam" id="TIGR00745">
    <property type="entry name" value="apbA_panE"/>
    <property type="match status" value="1"/>
</dbReference>
<comment type="caution">
    <text evidence="7">The sequence shown here is derived from an EMBL/GenBank/DDBJ whole genome shotgun (WGS) entry which is preliminary data.</text>
</comment>
<keyword evidence="3 4" id="KW-0560">Oxidoreductase</keyword>
<dbReference type="InterPro" id="IPR051402">
    <property type="entry name" value="KPR-Related"/>
</dbReference>
<accession>A0ABN1G5N5</accession>
<dbReference type="RefSeq" id="WP_343813031.1">
    <property type="nucleotide sequence ID" value="NZ_BAAADS010000015.1"/>
</dbReference>
<dbReference type="PANTHER" id="PTHR21708:SF26">
    <property type="entry name" value="2-DEHYDROPANTOATE 2-REDUCTASE"/>
    <property type="match status" value="1"/>
</dbReference>
<dbReference type="EMBL" id="BAAADS010000015">
    <property type="protein sequence ID" value="GAA0604564.1"/>
    <property type="molecule type" value="Genomic_DNA"/>
</dbReference>
<name>A0ABN1G5N5_9BACI</name>
<evidence type="ECO:0000313" key="7">
    <source>
        <dbReference type="EMBL" id="GAA0604564.1"/>
    </source>
</evidence>
<comment type="pathway">
    <text evidence="4">Cofactor biosynthesis; (R)-pantothenate biosynthesis; (R)-pantoate from 3-methyl-2-oxobutanoate: step 2/2.</text>
</comment>
<dbReference type="Pfam" id="PF02558">
    <property type="entry name" value="ApbA"/>
    <property type="match status" value="1"/>
</dbReference>
<feature type="domain" description="Ketopantoate reductase C-terminal" evidence="6">
    <location>
        <begin position="180"/>
        <end position="301"/>
    </location>
</feature>
<dbReference type="InterPro" id="IPR013328">
    <property type="entry name" value="6PGD_dom2"/>
</dbReference>
<gene>
    <name evidence="7" type="ORF">GCM10009001_22210</name>
</gene>
<comment type="function">
    <text evidence="4">Catalyzes the NADPH-dependent reduction of ketopantoate into pantoic acid.</text>
</comment>
<dbReference type="InterPro" id="IPR008927">
    <property type="entry name" value="6-PGluconate_DH-like_C_sf"/>
</dbReference>
<evidence type="ECO:0000256" key="3">
    <source>
        <dbReference type="ARBA" id="ARBA00023002"/>
    </source>
</evidence>
<reference evidence="7 8" key="1">
    <citation type="journal article" date="2019" name="Int. J. Syst. Evol. Microbiol.">
        <title>The Global Catalogue of Microorganisms (GCM) 10K type strain sequencing project: providing services to taxonomists for standard genome sequencing and annotation.</title>
        <authorList>
            <consortium name="The Broad Institute Genomics Platform"/>
            <consortium name="The Broad Institute Genome Sequencing Center for Infectious Disease"/>
            <person name="Wu L."/>
            <person name="Ma J."/>
        </authorList>
    </citation>
    <scope>NUCLEOTIDE SEQUENCE [LARGE SCALE GENOMIC DNA]</scope>
    <source>
        <strain evidence="7 8">JCM 15395</strain>
    </source>
</reference>
<evidence type="ECO:0000259" key="6">
    <source>
        <dbReference type="Pfam" id="PF08546"/>
    </source>
</evidence>
<dbReference type="Gene3D" id="1.10.1040.10">
    <property type="entry name" value="N-(1-d-carboxylethyl)-l-norvaline Dehydrogenase, domain 2"/>
    <property type="match status" value="1"/>
</dbReference>
<sequence>MQITVLGAGALGGYFGSRWEKAGADVTFLVREKRAEQLRRNGLKVFSSKGDYTNNKPKVVTDTHQIDHPELVFVSVKGYHLQNTIDDLKILTEKGAYVLPVLNGMEHIPVLQKELGNEAVIPGLSFIMATLDDSGHVIHSSQFHRIIFGMLHDSQKEICSRLENLCGKTDLEAVNSSDSILHELWKKYTFINAFSGITTAVDLPIGPVRENPDTFRIAEQILVEMQRLAGQYGVTVSDKEVEEAKKTLRNLDPEATSSMHQDRRKELPLEVDHLHGGAIRLAKDKGIDVPYLDAIHGMIKPFERI</sequence>
<dbReference type="InterPro" id="IPR036291">
    <property type="entry name" value="NAD(P)-bd_dom_sf"/>
</dbReference>
<protein>
    <recommendedName>
        <fullName evidence="4">2-dehydropantoate 2-reductase</fullName>
        <ecNumber evidence="4">1.1.1.169</ecNumber>
    </recommendedName>
    <alternativeName>
        <fullName evidence="4">Ketopantoate reductase</fullName>
    </alternativeName>
</protein>
<dbReference type="Proteomes" id="UP001500866">
    <property type="component" value="Unassembled WGS sequence"/>
</dbReference>
<proteinExistence type="inferred from homology"/>
<organism evidence="7 8">
    <name type="scientific">Virgibacillus siamensis</name>
    <dbReference type="NCBI Taxonomy" id="480071"/>
    <lineage>
        <taxon>Bacteria</taxon>
        <taxon>Bacillati</taxon>
        <taxon>Bacillota</taxon>
        <taxon>Bacilli</taxon>
        <taxon>Bacillales</taxon>
        <taxon>Bacillaceae</taxon>
        <taxon>Virgibacillus</taxon>
    </lineage>
</organism>
<evidence type="ECO:0000256" key="1">
    <source>
        <dbReference type="ARBA" id="ARBA00007870"/>
    </source>
</evidence>
<evidence type="ECO:0000259" key="5">
    <source>
        <dbReference type="Pfam" id="PF02558"/>
    </source>
</evidence>
<feature type="domain" description="Ketopantoate reductase N-terminal" evidence="5">
    <location>
        <begin position="3"/>
        <end position="150"/>
    </location>
</feature>
<comment type="similarity">
    <text evidence="1 4">Belongs to the ketopantoate reductase family.</text>
</comment>
<dbReference type="InterPro" id="IPR003710">
    <property type="entry name" value="ApbA"/>
</dbReference>
<comment type="catalytic activity">
    <reaction evidence="4">
        <text>(R)-pantoate + NADP(+) = 2-dehydropantoate + NADPH + H(+)</text>
        <dbReference type="Rhea" id="RHEA:16233"/>
        <dbReference type="ChEBI" id="CHEBI:11561"/>
        <dbReference type="ChEBI" id="CHEBI:15378"/>
        <dbReference type="ChEBI" id="CHEBI:15980"/>
        <dbReference type="ChEBI" id="CHEBI:57783"/>
        <dbReference type="ChEBI" id="CHEBI:58349"/>
        <dbReference type="EC" id="1.1.1.169"/>
    </reaction>
</comment>
<dbReference type="InterPro" id="IPR013332">
    <property type="entry name" value="KPR_N"/>
</dbReference>
<dbReference type="SUPFAM" id="SSF51735">
    <property type="entry name" value="NAD(P)-binding Rossmann-fold domains"/>
    <property type="match status" value="1"/>
</dbReference>
<evidence type="ECO:0000256" key="4">
    <source>
        <dbReference type="RuleBase" id="RU362068"/>
    </source>
</evidence>
<keyword evidence="8" id="KW-1185">Reference proteome</keyword>
<dbReference type="Pfam" id="PF08546">
    <property type="entry name" value="ApbA_C"/>
    <property type="match status" value="1"/>
</dbReference>
<keyword evidence="4" id="KW-0566">Pantothenate biosynthesis</keyword>
<dbReference type="EC" id="1.1.1.169" evidence="4"/>
<dbReference type="SUPFAM" id="SSF48179">
    <property type="entry name" value="6-phosphogluconate dehydrogenase C-terminal domain-like"/>
    <property type="match status" value="1"/>
</dbReference>
<dbReference type="PANTHER" id="PTHR21708">
    <property type="entry name" value="PROBABLE 2-DEHYDROPANTOATE 2-REDUCTASE"/>
    <property type="match status" value="1"/>
</dbReference>
<keyword evidence="2 4" id="KW-0521">NADP</keyword>
<dbReference type="InterPro" id="IPR013752">
    <property type="entry name" value="KPA_reductase"/>
</dbReference>
<evidence type="ECO:0000256" key="2">
    <source>
        <dbReference type="ARBA" id="ARBA00022857"/>
    </source>
</evidence>
<evidence type="ECO:0000313" key="8">
    <source>
        <dbReference type="Proteomes" id="UP001500866"/>
    </source>
</evidence>
<dbReference type="Gene3D" id="3.40.50.720">
    <property type="entry name" value="NAD(P)-binding Rossmann-like Domain"/>
    <property type="match status" value="1"/>
</dbReference>